<keyword evidence="3" id="KW-1185">Reference proteome</keyword>
<dbReference type="OrthoDB" id="10010954at2759"/>
<name>A0A6A6T8S1_9PLEO</name>
<accession>A0A6A6T8S1</accession>
<organism evidence="2 3">
    <name type="scientific">Lophiostoma macrostomum CBS 122681</name>
    <dbReference type="NCBI Taxonomy" id="1314788"/>
    <lineage>
        <taxon>Eukaryota</taxon>
        <taxon>Fungi</taxon>
        <taxon>Dikarya</taxon>
        <taxon>Ascomycota</taxon>
        <taxon>Pezizomycotina</taxon>
        <taxon>Dothideomycetes</taxon>
        <taxon>Pleosporomycetidae</taxon>
        <taxon>Pleosporales</taxon>
        <taxon>Lophiostomataceae</taxon>
        <taxon>Lophiostoma</taxon>
    </lineage>
</organism>
<feature type="transmembrane region" description="Helical" evidence="1">
    <location>
        <begin position="69"/>
        <end position="88"/>
    </location>
</feature>
<evidence type="ECO:0000313" key="2">
    <source>
        <dbReference type="EMBL" id="KAF2656052.1"/>
    </source>
</evidence>
<sequence length="303" mass="35085">MTHTPFTPYEGPLQGHSILSSFAQYSGLVLVICLVIVFLIRSYVFEKWYMPRYFKDKYYCLDDHQRRGLVNHCVSILLKAVMFAWTVYPFCKVKFSKATFATPLCRGGTFTLGDAMLFSSQMFIAMYLHELLYRAELSMVALAHHIGTVVIAQFAVALTLMESEREDAAPEFMLCMLWGIWDGVSEGYVHGVIIVKRKYPDNHRKIRNWNRFACYSTAFGTLIETVLIMWLFSIHWNRWNLGLKIATPVLHTMFSAAQLWGTKNYYSMWKYHEDILNEDKKKTDVGEREKGYGVGVRVDSTPL</sequence>
<evidence type="ECO:0000313" key="3">
    <source>
        <dbReference type="Proteomes" id="UP000799324"/>
    </source>
</evidence>
<protein>
    <recommendedName>
        <fullName evidence="4">TLC domain-containing protein</fullName>
    </recommendedName>
</protein>
<keyword evidence="1" id="KW-0472">Membrane</keyword>
<feature type="transmembrane region" description="Helical" evidence="1">
    <location>
        <begin position="22"/>
        <end position="44"/>
    </location>
</feature>
<dbReference type="Proteomes" id="UP000799324">
    <property type="component" value="Unassembled WGS sequence"/>
</dbReference>
<evidence type="ECO:0008006" key="4">
    <source>
        <dbReference type="Google" id="ProtNLM"/>
    </source>
</evidence>
<keyword evidence="1" id="KW-1133">Transmembrane helix</keyword>
<keyword evidence="1" id="KW-0812">Transmembrane</keyword>
<evidence type="ECO:0000256" key="1">
    <source>
        <dbReference type="SAM" id="Phobius"/>
    </source>
</evidence>
<proteinExistence type="predicted"/>
<feature type="transmembrane region" description="Helical" evidence="1">
    <location>
        <begin position="172"/>
        <end position="191"/>
    </location>
</feature>
<feature type="transmembrane region" description="Helical" evidence="1">
    <location>
        <begin position="212"/>
        <end position="235"/>
    </location>
</feature>
<dbReference type="AlphaFoldDB" id="A0A6A6T8S1"/>
<feature type="transmembrane region" description="Helical" evidence="1">
    <location>
        <begin position="140"/>
        <end position="160"/>
    </location>
</feature>
<feature type="transmembrane region" description="Helical" evidence="1">
    <location>
        <begin position="108"/>
        <end position="128"/>
    </location>
</feature>
<dbReference type="EMBL" id="MU004341">
    <property type="protein sequence ID" value="KAF2656052.1"/>
    <property type="molecule type" value="Genomic_DNA"/>
</dbReference>
<gene>
    <name evidence="2" type="ORF">K491DRAFT_715745</name>
</gene>
<reference evidence="2" key="1">
    <citation type="journal article" date="2020" name="Stud. Mycol.">
        <title>101 Dothideomycetes genomes: a test case for predicting lifestyles and emergence of pathogens.</title>
        <authorList>
            <person name="Haridas S."/>
            <person name="Albert R."/>
            <person name="Binder M."/>
            <person name="Bloem J."/>
            <person name="Labutti K."/>
            <person name="Salamov A."/>
            <person name="Andreopoulos B."/>
            <person name="Baker S."/>
            <person name="Barry K."/>
            <person name="Bills G."/>
            <person name="Bluhm B."/>
            <person name="Cannon C."/>
            <person name="Castanera R."/>
            <person name="Culley D."/>
            <person name="Daum C."/>
            <person name="Ezra D."/>
            <person name="Gonzalez J."/>
            <person name="Henrissat B."/>
            <person name="Kuo A."/>
            <person name="Liang C."/>
            <person name="Lipzen A."/>
            <person name="Lutzoni F."/>
            <person name="Magnuson J."/>
            <person name="Mondo S."/>
            <person name="Nolan M."/>
            <person name="Ohm R."/>
            <person name="Pangilinan J."/>
            <person name="Park H.-J."/>
            <person name="Ramirez L."/>
            <person name="Alfaro M."/>
            <person name="Sun H."/>
            <person name="Tritt A."/>
            <person name="Yoshinaga Y."/>
            <person name="Zwiers L.-H."/>
            <person name="Turgeon B."/>
            <person name="Goodwin S."/>
            <person name="Spatafora J."/>
            <person name="Crous P."/>
            <person name="Grigoriev I."/>
        </authorList>
    </citation>
    <scope>NUCLEOTIDE SEQUENCE</scope>
    <source>
        <strain evidence="2">CBS 122681</strain>
    </source>
</reference>